<dbReference type="InterPro" id="IPR023009">
    <property type="entry name" value="Tyrosine_recombinase_XerC/XerD"/>
</dbReference>
<dbReference type="InterPro" id="IPR044068">
    <property type="entry name" value="CB"/>
</dbReference>
<feature type="active site" evidence="11">
    <location>
        <position position="287"/>
    </location>
</feature>
<dbReference type="InterPro" id="IPR011010">
    <property type="entry name" value="DNA_brk_join_enz"/>
</dbReference>
<comment type="caution">
    <text evidence="14">The sequence shown here is derived from an EMBL/GenBank/DDBJ whole genome shotgun (WGS) entry which is preliminary data.</text>
</comment>
<dbReference type="AlphaFoldDB" id="A0A3N0V967"/>
<evidence type="ECO:0000256" key="2">
    <source>
        <dbReference type="ARBA" id="ARBA00010450"/>
    </source>
</evidence>
<dbReference type="GO" id="GO:0009037">
    <property type="term" value="F:tyrosine-based site-specific recombinase activity"/>
    <property type="evidence" value="ECO:0007669"/>
    <property type="project" value="UniProtKB-UniRule"/>
</dbReference>
<dbReference type="Gene3D" id="1.10.150.130">
    <property type="match status" value="1"/>
</dbReference>
<dbReference type="InterPro" id="IPR002104">
    <property type="entry name" value="Integrase_catalytic"/>
</dbReference>
<dbReference type="HAMAP" id="MF_01807">
    <property type="entry name" value="Recomb_XerD"/>
    <property type="match status" value="1"/>
</dbReference>
<dbReference type="Gene3D" id="1.10.443.10">
    <property type="entry name" value="Intergrase catalytic core"/>
    <property type="match status" value="1"/>
</dbReference>
<evidence type="ECO:0000256" key="7">
    <source>
        <dbReference type="ARBA" id="ARBA00022908"/>
    </source>
</evidence>
<dbReference type="RefSeq" id="WP_123212163.1">
    <property type="nucleotide sequence ID" value="NZ_RJVO01000005.1"/>
</dbReference>
<feature type="active site" evidence="11">
    <location>
        <position position="261"/>
    </location>
</feature>
<dbReference type="GO" id="GO:0003677">
    <property type="term" value="F:DNA binding"/>
    <property type="evidence" value="ECO:0007669"/>
    <property type="project" value="UniProtKB-UniRule"/>
</dbReference>
<dbReference type="Pfam" id="PF02899">
    <property type="entry name" value="Phage_int_SAM_1"/>
    <property type="match status" value="1"/>
</dbReference>
<dbReference type="NCBIfam" id="TIGR02225">
    <property type="entry name" value="recomb_XerD"/>
    <property type="match status" value="1"/>
</dbReference>
<dbReference type="PROSITE" id="PS51898">
    <property type="entry name" value="TYR_RECOMBINASE"/>
    <property type="match status" value="1"/>
</dbReference>
<evidence type="ECO:0000256" key="9">
    <source>
        <dbReference type="ARBA" id="ARBA00023172"/>
    </source>
</evidence>
<keyword evidence="6 11" id="KW-0159">Chromosome partition</keyword>
<feature type="active site" evidence="11">
    <location>
        <position position="264"/>
    </location>
</feature>
<dbReference type="PROSITE" id="PS51900">
    <property type="entry name" value="CB"/>
    <property type="match status" value="1"/>
</dbReference>
<dbReference type="NCBIfam" id="NF001399">
    <property type="entry name" value="PRK00283.1"/>
    <property type="match status" value="1"/>
</dbReference>
<dbReference type="InterPro" id="IPR050090">
    <property type="entry name" value="Tyrosine_recombinase_XerCD"/>
</dbReference>
<keyword evidence="4 11" id="KW-0963">Cytoplasm</keyword>
<evidence type="ECO:0000313" key="15">
    <source>
        <dbReference type="Proteomes" id="UP000282106"/>
    </source>
</evidence>
<evidence type="ECO:0000313" key="14">
    <source>
        <dbReference type="EMBL" id="ROH89141.1"/>
    </source>
</evidence>
<dbReference type="GO" id="GO:0007059">
    <property type="term" value="P:chromosome segregation"/>
    <property type="evidence" value="ECO:0007669"/>
    <property type="project" value="UniProtKB-UniRule"/>
</dbReference>
<dbReference type="CDD" id="cd00798">
    <property type="entry name" value="INT_XerDC_C"/>
    <property type="match status" value="1"/>
</dbReference>
<dbReference type="Proteomes" id="UP000282106">
    <property type="component" value="Unassembled WGS sequence"/>
</dbReference>
<dbReference type="PANTHER" id="PTHR30349">
    <property type="entry name" value="PHAGE INTEGRASE-RELATED"/>
    <property type="match status" value="1"/>
</dbReference>
<comment type="similarity">
    <text evidence="2 11">Belongs to the 'phage' integrase family. XerD subfamily.</text>
</comment>
<dbReference type="GO" id="GO:0005737">
    <property type="term" value="C:cytoplasm"/>
    <property type="evidence" value="ECO:0007669"/>
    <property type="project" value="UniProtKB-SubCell"/>
</dbReference>
<evidence type="ECO:0000256" key="1">
    <source>
        <dbReference type="ARBA" id="ARBA00004496"/>
    </source>
</evidence>
<accession>A0A3N0V967</accession>
<gene>
    <name evidence="11 14" type="primary">xerD</name>
    <name evidence="14" type="ORF">ED208_12085</name>
</gene>
<organism evidence="14 15">
    <name type="scientific">Stagnimonas aquatica</name>
    <dbReference type="NCBI Taxonomy" id="2689987"/>
    <lineage>
        <taxon>Bacteria</taxon>
        <taxon>Pseudomonadati</taxon>
        <taxon>Pseudomonadota</taxon>
        <taxon>Gammaproteobacteria</taxon>
        <taxon>Nevskiales</taxon>
        <taxon>Nevskiaceae</taxon>
        <taxon>Stagnimonas</taxon>
    </lineage>
</organism>
<feature type="domain" description="Tyr recombinase" evidence="12">
    <location>
        <begin position="126"/>
        <end position="309"/>
    </location>
</feature>
<sequence>MPPPADLPPLTAADRALLADFADMLLLEHGLSKNSLAAYQSDLNLYGRWLAARGRTLLEADEAELRDYLADRQRQANPRQAGQGFKARSQARHLTAARRFYRWLVRERRRADDPTRLLEAPGQGRGLPKTLAPAEVERLLSAPDDSPQGLRDRAMLELMYASGLRVSELVALPLPRVNLQRGLVLVLGKGGRERLVPMGEVAQQAIQRWLQEARPDYARSSRSDALFLSNRGEAMTRHNFWHRIKHYARLAGIPAASLSPHTLRHAFATHLLENGADLRAVQSLLGHADLSTTQIYTHVTRARLKSLHAQHHPRG</sequence>
<dbReference type="Pfam" id="PF00589">
    <property type="entry name" value="Phage_integrase"/>
    <property type="match status" value="1"/>
</dbReference>
<keyword evidence="15" id="KW-1185">Reference proteome</keyword>
<evidence type="ECO:0000259" key="13">
    <source>
        <dbReference type="PROSITE" id="PS51900"/>
    </source>
</evidence>
<name>A0A3N0V967_9GAMM</name>
<feature type="active site" evidence="11">
    <location>
        <position position="189"/>
    </location>
</feature>
<dbReference type="GO" id="GO:0006313">
    <property type="term" value="P:DNA transposition"/>
    <property type="evidence" value="ECO:0007669"/>
    <property type="project" value="UniProtKB-UniRule"/>
</dbReference>
<dbReference type="InterPro" id="IPR013762">
    <property type="entry name" value="Integrase-like_cat_sf"/>
</dbReference>
<dbReference type="InterPro" id="IPR011932">
    <property type="entry name" value="Recomb_XerD"/>
</dbReference>
<protein>
    <recommendedName>
        <fullName evidence="3 11">Tyrosine recombinase XerD</fullName>
    </recommendedName>
</protein>
<keyword evidence="5 11" id="KW-0132">Cell division</keyword>
<comment type="function">
    <text evidence="11">Site-specific tyrosine recombinase, which acts by catalyzing the cutting and rejoining of the recombining DNA molecules. The XerC-XerD complex is essential to convert dimers of the bacterial chromosome into monomers to permit their segregation at cell division. It also contributes to the segregational stability of plasmids.</text>
</comment>
<comment type="subcellular location">
    <subcellularLocation>
        <location evidence="1 11">Cytoplasm</location>
    </subcellularLocation>
</comment>
<feature type="domain" description="Core-binding (CB)" evidence="13">
    <location>
        <begin position="12"/>
        <end position="105"/>
    </location>
</feature>
<reference evidence="14 15" key="1">
    <citation type="submission" date="2018-10" db="EMBL/GenBank/DDBJ databases">
        <authorList>
            <person name="Chen W.-M."/>
        </authorList>
    </citation>
    <scope>NUCLEOTIDE SEQUENCE [LARGE SCALE GENOMIC DNA]</scope>
    <source>
        <strain evidence="14 15">THS-13</strain>
    </source>
</reference>
<evidence type="ECO:0000259" key="12">
    <source>
        <dbReference type="PROSITE" id="PS51898"/>
    </source>
</evidence>
<keyword evidence="8 11" id="KW-0238">DNA-binding</keyword>
<keyword evidence="7 11" id="KW-0229">DNA integration</keyword>
<dbReference type="SUPFAM" id="SSF56349">
    <property type="entry name" value="DNA breaking-rejoining enzymes"/>
    <property type="match status" value="1"/>
</dbReference>
<dbReference type="PANTHER" id="PTHR30349:SF90">
    <property type="entry name" value="TYROSINE RECOMBINASE XERD"/>
    <property type="match status" value="1"/>
</dbReference>
<dbReference type="InterPro" id="IPR004107">
    <property type="entry name" value="Integrase_SAM-like_N"/>
</dbReference>
<dbReference type="InParanoid" id="A0A3N0V967"/>
<dbReference type="SUPFAM" id="SSF47823">
    <property type="entry name" value="lambda integrase-like, N-terminal domain"/>
    <property type="match status" value="1"/>
</dbReference>
<evidence type="ECO:0000256" key="11">
    <source>
        <dbReference type="HAMAP-Rule" id="MF_01807"/>
    </source>
</evidence>
<evidence type="ECO:0000256" key="5">
    <source>
        <dbReference type="ARBA" id="ARBA00022618"/>
    </source>
</evidence>
<dbReference type="GO" id="GO:0051301">
    <property type="term" value="P:cell division"/>
    <property type="evidence" value="ECO:0007669"/>
    <property type="project" value="UniProtKB-KW"/>
</dbReference>
<proteinExistence type="inferred from homology"/>
<evidence type="ECO:0000256" key="4">
    <source>
        <dbReference type="ARBA" id="ARBA00022490"/>
    </source>
</evidence>
<dbReference type="EMBL" id="RJVO01000005">
    <property type="protein sequence ID" value="ROH89141.1"/>
    <property type="molecule type" value="Genomic_DNA"/>
</dbReference>
<keyword evidence="9 11" id="KW-0233">DNA recombination</keyword>
<evidence type="ECO:0000256" key="10">
    <source>
        <dbReference type="ARBA" id="ARBA00023306"/>
    </source>
</evidence>
<dbReference type="HAMAP" id="MF_01808">
    <property type="entry name" value="Recomb_XerC_XerD"/>
    <property type="match status" value="1"/>
</dbReference>
<feature type="active site" description="O-(3'-phospho-DNA)-tyrosine intermediate" evidence="11">
    <location>
        <position position="296"/>
    </location>
</feature>
<feature type="active site" evidence="11">
    <location>
        <position position="165"/>
    </location>
</feature>
<keyword evidence="10 11" id="KW-0131">Cell cycle</keyword>
<dbReference type="FunCoup" id="A0A3N0V967">
    <property type="interactions" value="183"/>
</dbReference>
<evidence type="ECO:0000256" key="8">
    <source>
        <dbReference type="ARBA" id="ARBA00023125"/>
    </source>
</evidence>
<evidence type="ECO:0000256" key="6">
    <source>
        <dbReference type="ARBA" id="ARBA00022829"/>
    </source>
</evidence>
<evidence type="ECO:0000256" key="3">
    <source>
        <dbReference type="ARBA" id="ARBA00015810"/>
    </source>
</evidence>
<comment type="subunit">
    <text evidence="11">Forms a cyclic heterotetrameric complex composed of two molecules of XerC and two molecules of XerD.</text>
</comment>
<dbReference type="InterPro" id="IPR010998">
    <property type="entry name" value="Integrase_recombinase_N"/>
</dbReference>